<evidence type="ECO:0000313" key="2">
    <source>
        <dbReference type="EnsemblPlants" id="PGSC0003DMT400095434"/>
    </source>
</evidence>
<evidence type="ECO:0000256" key="1">
    <source>
        <dbReference type="SAM" id="MobiDB-lite"/>
    </source>
</evidence>
<dbReference type="PaxDb" id="4113-PGSC0003DMT400095434"/>
<reference evidence="2" key="2">
    <citation type="submission" date="2015-06" db="UniProtKB">
        <authorList>
            <consortium name="EnsemblPlants"/>
        </authorList>
    </citation>
    <scope>IDENTIFICATION</scope>
    <source>
        <strain evidence="2">DM1-3 516 R44</strain>
    </source>
</reference>
<name>M1DWA6_SOLTU</name>
<accession>M1DWA6</accession>
<evidence type="ECO:0000313" key="3">
    <source>
        <dbReference type="Proteomes" id="UP000011115"/>
    </source>
</evidence>
<dbReference type="AlphaFoldDB" id="M1DWA6"/>
<dbReference type="HOGENOM" id="CLU_1879084_0_0_1"/>
<organism evidence="2 3">
    <name type="scientific">Solanum tuberosum</name>
    <name type="common">Potato</name>
    <dbReference type="NCBI Taxonomy" id="4113"/>
    <lineage>
        <taxon>Eukaryota</taxon>
        <taxon>Viridiplantae</taxon>
        <taxon>Streptophyta</taxon>
        <taxon>Embryophyta</taxon>
        <taxon>Tracheophyta</taxon>
        <taxon>Spermatophyta</taxon>
        <taxon>Magnoliopsida</taxon>
        <taxon>eudicotyledons</taxon>
        <taxon>Gunneridae</taxon>
        <taxon>Pentapetalae</taxon>
        <taxon>asterids</taxon>
        <taxon>lamiids</taxon>
        <taxon>Solanales</taxon>
        <taxon>Solanaceae</taxon>
        <taxon>Solanoideae</taxon>
        <taxon>Solaneae</taxon>
        <taxon>Solanum</taxon>
    </lineage>
</organism>
<dbReference type="Gramene" id="PGSC0003DMT400095434">
    <property type="protein sequence ID" value="PGSC0003DMT400095434"/>
    <property type="gene ID" value="PGSC0003DMG400045005"/>
</dbReference>
<dbReference type="InParanoid" id="M1DWA6"/>
<sequence length="136" mass="14304">MWSAPRTTRNQPRWVNLDVVTAPQSDEGPTPIGSLASSESASGSDSSFNGNTALSSESIVARRASIVDEEMRQHRSNEIGVGPSSGMSTSDGAIRVDESTTEGTEMVDESATKGVPSVVLLALGTKPTRFLSGLRH</sequence>
<feature type="region of interest" description="Disordered" evidence="1">
    <location>
        <begin position="67"/>
        <end position="93"/>
    </location>
</feature>
<protein>
    <submittedName>
        <fullName evidence="2">Uncharacterized protein</fullName>
    </submittedName>
</protein>
<dbReference type="EnsemblPlants" id="PGSC0003DMT400095434">
    <property type="protein sequence ID" value="PGSC0003DMT400095434"/>
    <property type="gene ID" value="PGSC0003DMG400045005"/>
</dbReference>
<feature type="region of interest" description="Disordered" evidence="1">
    <location>
        <begin position="1"/>
        <end position="55"/>
    </location>
</feature>
<proteinExistence type="predicted"/>
<feature type="compositionally biased region" description="Polar residues" evidence="1">
    <location>
        <begin position="1"/>
        <end position="13"/>
    </location>
</feature>
<keyword evidence="3" id="KW-1185">Reference proteome</keyword>
<feature type="compositionally biased region" description="Low complexity" evidence="1">
    <location>
        <begin position="33"/>
        <end position="47"/>
    </location>
</feature>
<reference evidence="3" key="1">
    <citation type="journal article" date="2011" name="Nature">
        <title>Genome sequence and analysis of the tuber crop potato.</title>
        <authorList>
            <consortium name="The Potato Genome Sequencing Consortium"/>
        </authorList>
    </citation>
    <scope>NUCLEOTIDE SEQUENCE [LARGE SCALE GENOMIC DNA]</scope>
    <source>
        <strain evidence="3">cv. DM1-3 516 R44</strain>
    </source>
</reference>
<feature type="compositionally biased region" description="Basic and acidic residues" evidence="1">
    <location>
        <begin position="67"/>
        <end position="77"/>
    </location>
</feature>
<dbReference type="Proteomes" id="UP000011115">
    <property type="component" value="Unassembled WGS sequence"/>
</dbReference>